<name>A0A4Y9XW97_9APHY</name>
<proteinExistence type="inferred from homology"/>
<dbReference type="GO" id="GO:0003743">
    <property type="term" value="F:translation initiation factor activity"/>
    <property type="evidence" value="ECO:0007669"/>
    <property type="project" value="UniProtKB-KW"/>
</dbReference>
<dbReference type="EMBL" id="SEKV01000826">
    <property type="protein sequence ID" value="TFY53411.1"/>
    <property type="molecule type" value="Genomic_DNA"/>
</dbReference>
<dbReference type="GO" id="GO:0000340">
    <property type="term" value="F:RNA 7-methylguanosine cap binding"/>
    <property type="evidence" value="ECO:0007669"/>
    <property type="project" value="TreeGrafter"/>
</dbReference>
<dbReference type="AlphaFoldDB" id="A0A4Y9XW97"/>
<evidence type="ECO:0000313" key="3">
    <source>
        <dbReference type="EMBL" id="TFY53411.1"/>
    </source>
</evidence>
<feature type="region of interest" description="Disordered" evidence="2">
    <location>
        <begin position="438"/>
        <end position="460"/>
    </location>
</feature>
<protein>
    <submittedName>
        <fullName evidence="3">Uncharacterized protein</fullName>
    </submittedName>
</protein>
<feature type="region of interest" description="Disordered" evidence="2">
    <location>
        <begin position="240"/>
        <end position="261"/>
    </location>
</feature>
<dbReference type="InterPro" id="IPR023398">
    <property type="entry name" value="TIF_eIF4e-like"/>
</dbReference>
<organism evidence="3 4">
    <name type="scientific">Rhodofomes roseus</name>
    <dbReference type="NCBI Taxonomy" id="34475"/>
    <lineage>
        <taxon>Eukaryota</taxon>
        <taxon>Fungi</taxon>
        <taxon>Dikarya</taxon>
        <taxon>Basidiomycota</taxon>
        <taxon>Agaricomycotina</taxon>
        <taxon>Agaricomycetes</taxon>
        <taxon>Polyporales</taxon>
        <taxon>Rhodofomes</taxon>
    </lineage>
</organism>
<feature type="region of interest" description="Disordered" evidence="2">
    <location>
        <begin position="33"/>
        <end position="58"/>
    </location>
</feature>
<sequence length="854" mass="92191">MVAARAALRRATAPRAVADDLLIAAMSTPAAAPAAASDPAIPKIDAPKPERPAAGGRMPSLNQLAARINLNAGTNPAAAASRPRLAAALLRTSSQTSLSTQASTTDSVTVNPPGSRSVSPATLSTSPPGSSSTTPAPSDVGSGEQLTTETLDKLNEETEAVGAKKQKMPVGYKNIPSLDAITARLAKARTLSVDGSAKPPDADTIEDPKTPGLRIKAPEHPLENKWTLFHDTKSNVPFTPASAHPARSLSSAGADPPQSATHFVAPDTDEYEAGLTVIGEFDTVETFCRYFNWLKPPSRLERNSNYHLFKSGIKPMWEDPANANGGKWVLTMKNNPQLLDRCWSWLAMALVGEDLDDGDEISGAVVSLRSKVDRIQLWTRSKEDVEKINGIGRKLVKLLDVSEADGIGLEFQYNNDDRPTPNKFLTIQALPQTSFRSSFHNKNSPLSGPGEGPALPAAGAPGPGGAFAGFGIGGGGCAGWLGLEGEAHTASLYIDGSAMSLQTVARGSGTNARKRLRSNSSNRAELVDLTATEIRPDNSLWFPDGNVTIIAADSVGFRVYGGLLARHSEVFRARIFGPATAADASALDSRSDVRDEVFSLDQWPSDAVRLLLRIVVLGESWPAVLPFAMVAALVRLSHEYWIKDVLKEGLARIRSCFSDTFDVWDEAIKNMRSRTMTFVVTDAIAAVNIARLTGEHRILPVALYMCCQLDPDDLLRGLGTECDKDYLSRVDIMRCLHAQKELCRRNIDVAMAIWEISNDSEGWHEPCLTNLNAIAASYCIYQKIGVSPHDALRDWDSIIKEVTGGCCTHCIARLKQKAVRARWYVWGRLPEIVDCGTAWNMMTQTAMIHSRPGK</sequence>
<dbReference type="STRING" id="34475.A0A4Y9XW97"/>
<evidence type="ECO:0000256" key="1">
    <source>
        <dbReference type="RuleBase" id="RU004374"/>
    </source>
</evidence>
<keyword evidence="1" id="KW-0396">Initiation factor</keyword>
<feature type="compositionally biased region" description="Low complexity" evidence="2">
    <location>
        <begin position="92"/>
        <end position="105"/>
    </location>
</feature>
<dbReference type="Pfam" id="PF01652">
    <property type="entry name" value="IF4E"/>
    <property type="match status" value="1"/>
</dbReference>
<dbReference type="Proteomes" id="UP000298390">
    <property type="component" value="Unassembled WGS sequence"/>
</dbReference>
<evidence type="ECO:0000256" key="2">
    <source>
        <dbReference type="SAM" id="MobiDB-lite"/>
    </source>
</evidence>
<evidence type="ECO:0000313" key="4">
    <source>
        <dbReference type="Proteomes" id="UP000298390"/>
    </source>
</evidence>
<dbReference type="InterPro" id="IPR001040">
    <property type="entry name" value="TIF_eIF_4E"/>
</dbReference>
<accession>A0A4Y9XW97</accession>
<keyword evidence="1" id="KW-0694">RNA-binding</keyword>
<feature type="region of interest" description="Disordered" evidence="2">
    <location>
        <begin position="92"/>
        <end position="146"/>
    </location>
</feature>
<dbReference type="PANTHER" id="PTHR11960">
    <property type="entry name" value="EUKARYOTIC TRANSLATION INITIATION FACTOR 4E RELATED"/>
    <property type="match status" value="1"/>
</dbReference>
<dbReference type="PANTHER" id="PTHR11960:SF73">
    <property type="entry name" value="TRANSLATION INITIATION FACTOR 4E, PUTATIVE-RELATED"/>
    <property type="match status" value="1"/>
</dbReference>
<feature type="compositionally biased region" description="Polar residues" evidence="2">
    <location>
        <begin position="106"/>
        <end position="118"/>
    </location>
</feature>
<comment type="caution">
    <text evidence="3">The sequence shown here is derived from an EMBL/GenBank/DDBJ whole genome shotgun (WGS) entry which is preliminary data.</text>
</comment>
<gene>
    <name evidence="3" type="ORF">EVJ58_g9468</name>
</gene>
<dbReference type="SUPFAM" id="SSF55418">
    <property type="entry name" value="eIF4e-like"/>
    <property type="match status" value="1"/>
</dbReference>
<feature type="compositionally biased region" description="Low complexity" evidence="2">
    <location>
        <begin position="33"/>
        <end position="44"/>
    </location>
</feature>
<keyword evidence="1" id="KW-0648">Protein biosynthesis</keyword>
<dbReference type="Gene3D" id="3.30.760.10">
    <property type="entry name" value="RNA Cap, Translation Initiation Factor Eif4e"/>
    <property type="match status" value="1"/>
</dbReference>
<feature type="region of interest" description="Disordered" evidence="2">
    <location>
        <begin position="192"/>
        <end position="216"/>
    </location>
</feature>
<feature type="compositionally biased region" description="Low complexity" evidence="2">
    <location>
        <begin position="119"/>
        <end position="138"/>
    </location>
</feature>
<dbReference type="GO" id="GO:0016281">
    <property type="term" value="C:eukaryotic translation initiation factor 4F complex"/>
    <property type="evidence" value="ECO:0007669"/>
    <property type="project" value="TreeGrafter"/>
</dbReference>
<comment type="similarity">
    <text evidence="1">Belongs to the eukaryotic initiation factor 4E family.</text>
</comment>
<reference evidence="3 4" key="1">
    <citation type="submission" date="2019-01" db="EMBL/GenBank/DDBJ databases">
        <title>Genome sequencing of the rare red list fungi Fomitopsis rosea.</title>
        <authorList>
            <person name="Buettner E."/>
            <person name="Kellner H."/>
        </authorList>
    </citation>
    <scope>NUCLEOTIDE SEQUENCE [LARGE SCALE GENOMIC DNA]</scope>
    <source>
        <strain evidence="3 4">DSM 105464</strain>
    </source>
</reference>